<dbReference type="PROSITE" id="PS50966">
    <property type="entry name" value="ZF_SWIM"/>
    <property type="match status" value="1"/>
</dbReference>
<name>A0A835LEA2_9MAGN</name>
<dbReference type="OrthoDB" id="1937322at2759"/>
<gene>
    <name evidence="6" type="ORF">IFM89_022352</name>
</gene>
<reference evidence="6 7" key="1">
    <citation type="submission" date="2020-10" db="EMBL/GenBank/DDBJ databases">
        <title>The Coptis chinensis genome and diversification of protoberbering-type alkaloids.</title>
        <authorList>
            <person name="Wang B."/>
            <person name="Shu S."/>
            <person name="Song C."/>
            <person name="Liu Y."/>
        </authorList>
    </citation>
    <scope>NUCLEOTIDE SEQUENCE [LARGE SCALE GENOMIC DNA]</scope>
    <source>
        <strain evidence="6">HL-2020</strain>
        <tissue evidence="6">Leaf</tissue>
    </source>
</reference>
<dbReference type="PANTHER" id="PTHR31973:SF187">
    <property type="entry name" value="MUTATOR TRANSPOSASE MUDRA PROTEIN"/>
    <property type="match status" value="1"/>
</dbReference>
<accession>A0A835LEA2</accession>
<evidence type="ECO:0000259" key="5">
    <source>
        <dbReference type="PROSITE" id="PS50966"/>
    </source>
</evidence>
<keyword evidence="2 4" id="KW-0863">Zinc-finger</keyword>
<dbReference type="GO" id="GO:0008270">
    <property type="term" value="F:zinc ion binding"/>
    <property type="evidence" value="ECO:0007669"/>
    <property type="project" value="UniProtKB-KW"/>
</dbReference>
<keyword evidence="1" id="KW-0479">Metal-binding</keyword>
<evidence type="ECO:0000256" key="4">
    <source>
        <dbReference type="PROSITE-ProRule" id="PRU00325"/>
    </source>
</evidence>
<dbReference type="SMART" id="SM00575">
    <property type="entry name" value="ZnF_PMZ"/>
    <property type="match status" value="1"/>
</dbReference>
<evidence type="ECO:0000313" key="7">
    <source>
        <dbReference type="Proteomes" id="UP000631114"/>
    </source>
</evidence>
<feature type="domain" description="SWIM-type" evidence="5">
    <location>
        <begin position="159"/>
        <end position="191"/>
    </location>
</feature>
<organism evidence="6 7">
    <name type="scientific">Coptis chinensis</name>
    <dbReference type="NCBI Taxonomy" id="261450"/>
    <lineage>
        <taxon>Eukaryota</taxon>
        <taxon>Viridiplantae</taxon>
        <taxon>Streptophyta</taxon>
        <taxon>Embryophyta</taxon>
        <taxon>Tracheophyta</taxon>
        <taxon>Spermatophyta</taxon>
        <taxon>Magnoliopsida</taxon>
        <taxon>Ranunculales</taxon>
        <taxon>Ranunculaceae</taxon>
        <taxon>Coptidoideae</taxon>
        <taxon>Coptis</taxon>
    </lineage>
</organism>
<dbReference type="AlphaFoldDB" id="A0A835LEA2"/>
<evidence type="ECO:0000256" key="2">
    <source>
        <dbReference type="ARBA" id="ARBA00022771"/>
    </source>
</evidence>
<dbReference type="InterPro" id="IPR007527">
    <property type="entry name" value="Znf_SWIM"/>
</dbReference>
<proteinExistence type="predicted"/>
<dbReference type="InterPro" id="IPR006564">
    <property type="entry name" value="Znf_PMZ"/>
</dbReference>
<protein>
    <recommendedName>
        <fullName evidence="5">SWIM-type domain-containing protein</fullName>
    </recommendedName>
</protein>
<dbReference type="EMBL" id="JADFTS010000009">
    <property type="protein sequence ID" value="KAF9589282.1"/>
    <property type="molecule type" value="Genomic_DNA"/>
</dbReference>
<evidence type="ECO:0000256" key="1">
    <source>
        <dbReference type="ARBA" id="ARBA00022723"/>
    </source>
</evidence>
<dbReference type="Proteomes" id="UP000631114">
    <property type="component" value="Unassembled WGS sequence"/>
</dbReference>
<evidence type="ECO:0000256" key="3">
    <source>
        <dbReference type="ARBA" id="ARBA00022833"/>
    </source>
</evidence>
<evidence type="ECO:0000313" key="6">
    <source>
        <dbReference type="EMBL" id="KAF9589282.1"/>
    </source>
</evidence>
<comment type="caution">
    <text evidence="6">The sequence shown here is derived from an EMBL/GenBank/DDBJ whole genome shotgun (WGS) entry which is preliminary data.</text>
</comment>
<keyword evidence="3" id="KW-0862">Zinc</keyword>
<sequence>MYQNFKKTFRGELWDNLAWGAAEAYKVQEFTRILGVINKTDSKALDWLDREPRSCWARAHFDWTAKCDQLTNNFSESFNSWILHIRDKPHSAFIDQYNLDLLNLMYTRRELSMELLEGDIVPNVLFMIKKREMRYNWYEVRVVSDIEYLVVNTKKGSRYSVDLVKLECTCIEWQLSGVPCVYGIVVIRQRRGDKWARYCSPYFSVEAFRQTYSNYVYPLDNIEEWPEIEDP</sequence>
<keyword evidence="7" id="KW-1185">Reference proteome</keyword>
<dbReference type="PANTHER" id="PTHR31973">
    <property type="entry name" value="POLYPROTEIN, PUTATIVE-RELATED"/>
    <property type="match status" value="1"/>
</dbReference>